<keyword evidence="6" id="KW-1185">Reference proteome</keyword>
<feature type="transmembrane region" description="Helical" evidence="1">
    <location>
        <begin position="259"/>
        <end position="276"/>
    </location>
</feature>
<dbReference type="CTD" id="20214082"/>
<dbReference type="InParanoid" id="T1FZ34"/>
<dbReference type="PANTHER" id="PTHR24092">
    <property type="entry name" value="PROBABLE PHOSPHOLIPID-TRANSPORTING ATPASE"/>
    <property type="match status" value="1"/>
</dbReference>
<dbReference type="InterPro" id="IPR023298">
    <property type="entry name" value="ATPase_P-typ_TM_dom_sf"/>
</dbReference>
<dbReference type="AlphaFoldDB" id="T1FZ34"/>
<dbReference type="SUPFAM" id="SSF81665">
    <property type="entry name" value="Calcium ATPase, transmembrane domain M"/>
    <property type="match status" value="1"/>
</dbReference>
<dbReference type="InterPro" id="IPR059000">
    <property type="entry name" value="ATPase_P-type_domA"/>
</dbReference>
<reference evidence="4 6" key="2">
    <citation type="journal article" date="2013" name="Nature">
        <title>Insights into bilaterian evolution from three spiralian genomes.</title>
        <authorList>
            <person name="Simakov O."/>
            <person name="Marletaz F."/>
            <person name="Cho S.J."/>
            <person name="Edsinger-Gonzales E."/>
            <person name="Havlak P."/>
            <person name="Hellsten U."/>
            <person name="Kuo D.H."/>
            <person name="Larsson T."/>
            <person name="Lv J."/>
            <person name="Arendt D."/>
            <person name="Savage R."/>
            <person name="Osoegawa K."/>
            <person name="de Jong P."/>
            <person name="Grimwood J."/>
            <person name="Chapman J.A."/>
            <person name="Shapiro H."/>
            <person name="Aerts A."/>
            <person name="Otillar R.P."/>
            <person name="Terry A.Y."/>
            <person name="Boore J.L."/>
            <person name="Grigoriev I.V."/>
            <person name="Lindberg D.R."/>
            <person name="Seaver E.C."/>
            <person name="Weisblat D.A."/>
            <person name="Putnam N.H."/>
            <person name="Rokhsar D.S."/>
        </authorList>
    </citation>
    <scope>NUCLEOTIDE SEQUENCE</scope>
</reference>
<dbReference type="SUPFAM" id="SSF81653">
    <property type="entry name" value="Calcium ATPase, transduction domain A"/>
    <property type="match status" value="1"/>
</dbReference>
<dbReference type="STRING" id="6412.T1FZ34"/>
<dbReference type="OrthoDB" id="6276217at2759"/>
<dbReference type="HOGENOM" id="CLU_000846_8_0_1"/>
<dbReference type="Pfam" id="PF16209">
    <property type="entry name" value="PhoLip_ATPase_N"/>
    <property type="match status" value="1"/>
</dbReference>
<evidence type="ECO:0000259" key="3">
    <source>
        <dbReference type="Pfam" id="PF16209"/>
    </source>
</evidence>
<dbReference type="InterPro" id="IPR008250">
    <property type="entry name" value="ATPase_P-typ_transduc_dom_A_sf"/>
</dbReference>
<evidence type="ECO:0000256" key="1">
    <source>
        <dbReference type="SAM" id="Phobius"/>
    </source>
</evidence>
<dbReference type="Proteomes" id="UP000015101">
    <property type="component" value="Unassembled WGS sequence"/>
</dbReference>
<reference evidence="5" key="3">
    <citation type="submission" date="2015-06" db="UniProtKB">
        <authorList>
            <consortium name="EnsemblMetazoa"/>
        </authorList>
    </citation>
    <scope>IDENTIFICATION</scope>
</reference>
<dbReference type="EMBL" id="AMQM01001405">
    <property type="status" value="NOT_ANNOTATED_CDS"/>
    <property type="molecule type" value="Genomic_DNA"/>
</dbReference>
<evidence type="ECO:0000313" key="6">
    <source>
        <dbReference type="Proteomes" id="UP000015101"/>
    </source>
</evidence>
<reference evidence="6" key="1">
    <citation type="submission" date="2012-12" db="EMBL/GenBank/DDBJ databases">
        <authorList>
            <person name="Hellsten U."/>
            <person name="Grimwood J."/>
            <person name="Chapman J.A."/>
            <person name="Shapiro H."/>
            <person name="Aerts A."/>
            <person name="Otillar R.P."/>
            <person name="Terry A.Y."/>
            <person name="Boore J.L."/>
            <person name="Simakov O."/>
            <person name="Marletaz F."/>
            <person name="Cho S.-J."/>
            <person name="Edsinger-Gonzales E."/>
            <person name="Havlak P."/>
            <person name="Kuo D.-H."/>
            <person name="Larsson T."/>
            <person name="Lv J."/>
            <person name="Arendt D."/>
            <person name="Savage R."/>
            <person name="Osoegawa K."/>
            <person name="de Jong P."/>
            <person name="Lindberg D.R."/>
            <person name="Seaver E.C."/>
            <person name="Weisblat D.A."/>
            <person name="Putnam N.H."/>
            <person name="Grigoriev I.V."/>
            <person name="Rokhsar D.S."/>
        </authorList>
    </citation>
    <scope>NUCLEOTIDE SEQUENCE</scope>
</reference>
<dbReference type="RefSeq" id="XP_009025117.1">
    <property type="nucleotide sequence ID" value="XM_009026869.1"/>
</dbReference>
<dbReference type="PANTHER" id="PTHR24092:SF190">
    <property type="entry name" value="PHOSPHOLIPID-TRANSPORTING ATPASE"/>
    <property type="match status" value="1"/>
</dbReference>
<name>T1FZ34_HELRO</name>
<feature type="transmembrane region" description="Helical" evidence="1">
    <location>
        <begin position="63"/>
        <end position="81"/>
    </location>
</feature>
<gene>
    <name evidence="5" type="primary">20214082</name>
    <name evidence="4" type="ORF">HELRODRAFT_67652</name>
</gene>
<dbReference type="FunFam" id="2.70.150.10:FF:000025">
    <property type="entry name" value="Phospholipid-transporting ATPase"/>
    <property type="match status" value="1"/>
</dbReference>
<dbReference type="EnsemblMetazoa" id="HelroT67652">
    <property type="protein sequence ID" value="HelroP67652"/>
    <property type="gene ID" value="HelroG67652"/>
</dbReference>
<feature type="transmembrane region" description="Helical" evidence="1">
    <location>
        <begin position="40"/>
        <end position="57"/>
    </location>
</feature>
<keyword evidence="1" id="KW-0812">Transmembrane</keyword>
<dbReference type="EMBL" id="KB097495">
    <property type="protein sequence ID" value="ESN96529.1"/>
    <property type="molecule type" value="Genomic_DNA"/>
</dbReference>
<dbReference type="GeneID" id="20214082"/>
<feature type="domain" description="P-type ATPase A" evidence="2">
    <location>
        <begin position="102"/>
        <end position="164"/>
    </location>
</feature>
<dbReference type="InterPro" id="IPR032631">
    <property type="entry name" value="P-type_ATPase_N"/>
</dbReference>
<evidence type="ECO:0000313" key="5">
    <source>
        <dbReference type="EnsemblMetazoa" id="HelroP67652"/>
    </source>
</evidence>
<dbReference type="OMA" id="YEQFHHL"/>
<feature type="domain" description="P-type ATPase N-terminal" evidence="3">
    <location>
        <begin position="3"/>
        <end position="69"/>
    </location>
</feature>
<organism evidence="5 6">
    <name type="scientific">Helobdella robusta</name>
    <name type="common">Californian leech</name>
    <dbReference type="NCBI Taxonomy" id="6412"/>
    <lineage>
        <taxon>Eukaryota</taxon>
        <taxon>Metazoa</taxon>
        <taxon>Spiralia</taxon>
        <taxon>Lophotrochozoa</taxon>
        <taxon>Annelida</taxon>
        <taxon>Clitellata</taxon>
        <taxon>Hirudinea</taxon>
        <taxon>Rhynchobdellida</taxon>
        <taxon>Glossiphoniidae</taxon>
        <taxon>Helobdella</taxon>
    </lineage>
</organism>
<proteinExistence type="predicted"/>
<keyword evidence="1" id="KW-1133">Transmembrane helix</keyword>
<dbReference type="Gene3D" id="2.70.150.10">
    <property type="entry name" value="Calcium-transporting ATPase, cytoplasmic transduction domain A"/>
    <property type="match status" value="1"/>
</dbReference>
<sequence>RKVKANNIEYNAQFKYHNNYISTSKYNFLTFLPLNLFEQFTRLANVYFLFLLILQLIPQISSLNWMTTVIPLVFVLLISALKDSVDDIQRHRSDSMVNNRLSWVLRGGQLVEAKWQTVVVGDIIKMENDQFVAADLLLLSASEPNSLCYIETAELDGETNLKVKQALVETAEMEDNISLLSQFDGLVTCEPPNNILSRFEGRLEYNGQVYSLDNDKILLRGCVLRNTEWCFGMVIFAGRDTKLMMNSGKTKFKRTHIDRLMNVLIIGVSVLLYFMFQCSLTKLKNEFVNEMLLEKCYDDTLPNEIRLNHLHLIVFIIT</sequence>
<dbReference type="Pfam" id="PF00122">
    <property type="entry name" value="E1-E2_ATPase"/>
    <property type="match status" value="1"/>
</dbReference>
<dbReference type="KEGG" id="hro:HELRODRAFT_67652"/>
<protein>
    <submittedName>
        <fullName evidence="4 5">Uncharacterized protein</fullName>
    </submittedName>
</protein>
<accession>T1FZ34</accession>
<keyword evidence="1" id="KW-0472">Membrane</keyword>
<dbReference type="eggNOG" id="KOG0206">
    <property type="taxonomic scope" value="Eukaryota"/>
</dbReference>
<evidence type="ECO:0000313" key="4">
    <source>
        <dbReference type="EMBL" id="ESN96529.1"/>
    </source>
</evidence>
<evidence type="ECO:0000259" key="2">
    <source>
        <dbReference type="Pfam" id="PF00122"/>
    </source>
</evidence>